<gene>
    <name evidence="1" type="ORF">HAX54_006178</name>
</gene>
<dbReference type="Proteomes" id="UP000823775">
    <property type="component" value="Unassembled WGS sequence"/>
</dbReference>
<organism evidence="1 2">
    <name type="scientific">Datura stramonium</name>
    <name type="common">Jimsonweed</name>
    <name type="synonym">Common thornapple</name>
    <dbReference type="NCBI Taxonomy" id="4076"/>
    <lineage>
        <taxon>Eukaryota</taxon>
        <taxon>Viridiplantae</taxon>
        <taxon>Streptophyta</taxon>
        <taxon>Embryophyta</taxon>
        <taxon>Tracheophyta</taxon>
        <taxon>Spermatophyta</taxon>
        <taxon>Magnoliopsida</taxon>
        <taxon>eudicotyledons</taxon>
        <taxon>Gunneridae</taxon>
        <taxon>Pentapetalae</taxon>
        <taxon>asterids</taxon>
        <taxon>lamiids</taxon>
        <taxon>Solanales</taxon>
        <taxon>Solanaceae</taxon>
        <taxon>Solanoideae</taxon>
        <taxon>Datureae</taxon>
        <taxon>Datura</taxon>
    </lineage>
</organism>
<accession>A0ABS8T9W9</accession>
<reference evidence="1 2" key="1">
    <citation type="journal article" date="2021" name="BMC Genomics">
        <title>Datura genome reveals duplications of psychoactive alkaloid biosynthetic genes and high mutation rate following tissue culture.</title>
        <authorList>
            <person name="Rajewski A."/>
            <person name="Carter-House D."/>
            <person name="Stajich J."/>
            <person name="Litt A."/>
        </authorList>
    </citation>
    <scope>NUCLEOTIDE SEQUENCE [LARGE SCALE GENOMIC DNA]</scope>
    <source>
        <strain evidence="1">AR-01</strain>
    </source>
</reference>
<protein>
    <submittedName>
        <fullName evidence="1">Uncharacterized protein</fullName>
    </submittedName>
</protein>
<comment type="caution">
    <text evidence="1">The sequence shown here is derived from an EMBL/GenBank/DDBJ whole genome shotgun (WGS) entry which is preliminary data.</text>
</comment>
<evidence type="ECO:0000313" key="1">
    <source>
        <dbReference type="EMBL" id="MCD7468200.1"/>
    </source>
</evidence>
<name>A0ABS8T9W9_DATST</name>
<evidence type="ECO:0000313" key="2">
    <source>
        <dbReference type="Proteomes" id="UP000823775"/>
    </source>
</evidence>
<sequence length="125" mass="13875">MSSLGVTTIKIKIFLQWWLYLAEEDEDQKEIFKYFLSSPMEDVRFFPFQVSFTCDGIGGSPIAICESLVAFLCDPVKLHVTSQQSSAPFGDGTSRLPVVVVHQTCGCLRLTSVLPVSFSGVPIFF</sequence>
<keyword evidence="2" id="KW-1185">Reference proteome</keyword>
<dbReference type="EMBL" id="JACEIK010001308">
    <property type="protein sequence ID" value="MCD7468200.1"/>
    <property type="molecule type" value="Genomic_DNA"/>
</dbReference>
<proteinExistence type="predicted"/>